<dbReference type="GO" id="GO:0015940">
    <property type="term" value="P:pantothenate biosynthetic process"/>
    <property type="evidence" value="ECO:0007669"/>
    <property type="project" value="InterPro"/>
</dbReference>
<protein>
    <recommendedName>
        <fullName evidence="3">3-methyl-2-oxobutanoate hydroxymethyltransferase</fullName>
        <ecNumber evidence="3">2.1.2.11</ecNumber>
    </recommendedName>
</protein>
<gene>
    <name evidence="5" type="ORF">S01H4_06348</name>
</gene>
<evidence type="ECO:0000256" key="2">
    <source>
        <dbReference type="ARBA" id="ARBA00008676"/>
    </source>
</evidence>
<proteinExistence type="inferred from homology"/>
<dbReference type="InterPro" id="IPR015813">
    <property type="entry name" value="Pyrv/PenolPyrv_kinase-like_dom"/>
</dbReference>
<dbReference type="AlphaFoldDB" id="X0ZX19"/>
<name>X0ZX19_9ZZZZ</name>
<dbReference type="FunFam" id="3.20.20.60:FF:000003">
    <property type="entry name" value="3-methyl-2-oxobutanoate hydroxymethyltransferase"/>
    <property type="match status" value="1"/>
</dbReference>
<dbReference type="EMBL" id="BART01001944">
    <property type="protein sequence ID" value="GAG74074.1"/>
    <property type="molecule type" value="Genomic_DNA"/>
</dbReference>
<dbReference type="InterPro" id="IPR003700">
    <property type="entry name" value="Pantoate_hydroxy_MeTrfase"/>
</dbReference>
<dbReference type="HAMAP" id="MF_00156">
    <property type="entry name" value="PanB"/>
    <property type="match status" value="1"/>
</dbReference>
<dbReference type="PANTHER" id="PTHR20881">
    <property type="entry name" value="3-METHYL-2-OXOBUTANOATE HYDROXYMETHYLTRANSFERASE"/>
    <property type="match status" value="1"/>
</dbReference>
<dbReference type="Gene3D" id="3.20.20.60">
    <property type="entry name" value="Phosphoenolpyruvate-binding domains"/>
    <property type="match status" value="1"/>
</dbReference>
<dbReference type="PANTHER" id="PTHR20881:SF0">
    <property type="entry name" value="3-METHYL-2-OXOBUTANOATE HYDROXYMETHYLTRANSFERASE"/>
    <property type="match status" value="1"/>
</dbReference>
<evidence type="ECO:0000256" key="3">
    <source>
        <dbReference type="ARBA" id="ARBA00012618"/>
    </source>
</evidence>
<evidence type="ECO:0000313" key="5">
    <source>
        <dbReference type="EMBL" id="GAG74074.1"/>
    </source>
</evidence>
<accession>X0ZX19</accession>
<dbReference type="Pfam" id="PF02548">
    <property type="entry name" value="Pantoate_transf"/>
    <property type="match status" value="1"/>
</dbReference>
<dbReference type="GO" id="GO:0000287">
    <property type="term" value="F:magnesium ion binding"/>
    <property type="evidence" value="ECO:0007669"/>
    <property type="project" value="TreeGrafter"/>
</dbReference>
<reference evidence="5" key="1">
    <citation type="journal article" date="2014" name="Front. Microbiol.">
        <title>High frequency of phylogenetically diverse reductive dehalogenase-homologous genes in deep subseafloor sedimentary metagenomes.</title>
        <authorList>
            <person name="Kawai M."/>
            <person name="Futagami T."/>
            <person name="Toyoda A."/>
            <person name="Takaki Y."/>
            <person name="Nishi S."/>
            <person name="Hori S."/>
            <person name="Arai W."/>
            <person name="Tsubouchi T."/>
            <person name="Morono Y."/>
            <person name="Uchiyama I."/>
            <person name="Ito T."/>
            <person name="Fujiyama A."/>
            <person name="Inagaki F."/>
            <person name="Takami H."/>
        </authorList>
    </citation>
    <scope>NUCLEOTIDE SEQUENCE</scope>
    <source>
        <strain evidence="5">Expedition CK06-06</strain>
    </source>
</reference>
<comment type="similarity">
    <text evidence="2">Belongs to the PanB family.</text>
</comment>
<dbReference type="GO" id="GO:0005739">
    <property type="term" value="C:mitochondrion"/>
    <property type="evidence" value="ECO:0007669"/>
    <property type="project" value="TreeGrafter"/>
</dbReference>
<dbReference type="EC" id="2.1.2.11" evidence="3"/>
<dbReference type="InterPro" id="IPR040442">
    <property type="entry name" value="Pyrv_kinase-like_dom_sf"/>
</dbReference>
<dbReference type="SUPFAM" id="SSF51621">
    <property type="entry name" value="Phosphoenolpyruvate/pyruvate domain"/>
    <property type="match status" value="1"/>
</dbReference>
<feature type="non-terminal residue" evidence="5">
    <location>
        <position position="235"/>
    </location>
</feature>
<evidence type="ECO:0000256" key="4">
    <source>
        <dbReference type="ARBA" id="ARBA00022679"/>
    </source>
</evidence>
<organism evidence="5">
    <name type="scientific">marine sediment metagenome</name>
    <dbReference type="NCBI Taxonomy" id="412755"/>
    <lineage>
        <taxon>unclassified sequences</taxon>
        <taxon>metagenomes</taxon>
        <taxon>ecological metagenomes</taxon>
    </lineage>
</organism>
<dbReference type="GO" id="GO:0003864">
    <property type="term" value="F:3-methyl-2-oxobutanoate hydroxymethyltransferase activity"/>
    <property type="evidence" value="ECO:0007669"/>
    <property type="project" value="UniProtKB-EC"/>
</dbReference>
<keyword evidence="4" id="KW-0808">Transferase</keyword>
<comment type="pathway">
    <text evidence="1">Cofactor biosynthesis; (R)-pantothenate biosynthesis; (R)-pantoate from 3-methyl-2-oxobutanoate: step 1/2.</text>
</comment>
<sequence length="235" mass="25381">MREKKVTINNLLEMKRKGEKIAMVTAYDYHTAVLADRAGMDVVLIGDSLGMTMLGYESTLPVTMNEMIIFSKAVTRGCKRPLVVGDMPYMTYQVSIDDAMRNAGRFMSEAGTDAIKLEGGKHMAKTVEALVKVGIPVMGHIGLTPQSMAMLGGFKVQGKTAQAAVDLLDDAIALENAGSFFILLELVPSVISKVISERLTIPTVSIGSGPDCDGQLLIFHDLVGLFEAFTPKHVK</sequence>
<dbReference type="CDD" id="cd06557">
    <property type="entry name" value="KPHMT-like"/>
    <property type="match status" value="1"/>
</dbReference>
<dbReference type="NCBIfam" id="NF001452">
    <property type="entry name" value="PRK00311.1"/>
    <property type="match status" value="1"/>
</dbReference>
<comment type="caution">
    <text evidence="5">The sequence shown here is derived from an EMBL/GenBank/DDBJ whole genome shotgun (WGS) entry which is preliminary data.</text>
</comment>
<evidence type="ECO:0000256" key="1">
    <source>
        <dbReference type="ARBA" id="ARBA00005033"/>
    </source>
</evidence>
<dbReference type="NCBIfam" id="TIGR00222">
    <property type="entry name" value="panB"/>
    <property type="match status" value="1"/>
</dbReference>
<dbReference type="PIRSF" id="PIRSF000388">
    <property type="entry name" value="Pantoate_hydroxy_MeTrfase"/>
    <property type="match status" value="1"/>
</dbReference>